<dbReference type="EnsemblPlants" id="AES78652">
    <property type="protein sequence ID" value="AES78652"/>
    <property type="gene ID" value="MTR_7g037670"/>
</dbReference>
<proteinExistence type="predicted"/>
<reference evidence="3" key="3">
    <citation type="submission" date="2015-04" db="UniProtKB">
        <authorList>
            <consortium name="EnsemblPlants"/>
        </authorList>
    </citation>
    <scope>IDENTIFICATION</scope>
    <source>
        <strain evidence="3">cv. Jemalong A17</strain>
    </source>
</reference>
<dbReference type="PROSITE" id="PS50181">
    <property type="entry name" value="FBOX"/>
    <property type="match status" value="1"/>
</dbReference>
<dbReference type="EMBL" id="CM001223">
    <property type="protein sequence ID" value="AES78652.1"/>
    <property type="molecule type" value="Genomic_DNA"/>
</dbReference>
<gene>
    <name evidence="2" type="ordered locus">MTR_7g037670</name>
</gene>
<dbReference type="PANTHER" id="PTHR31672">
    <property type="entry name" value="BNACNNG10540D PROTEIN"/>
    <property type="match status" value="1"/>
</dbReference>
<reference evidence="2 4" key="2">
    <citation type="journal article" date="2014" name="BMC Genomics">
        <title>An improved genome release (version Mt4.0) for the model legume Medicago truncatula.</title>
        <authorList>
            <person name="Tang H."/>
            <person name="Krishnakumar V."/>
            <person name="Bidwell S."/>
            <person name="Rosen B."/>
            <person name="Chan A."/>
            <person name="Zhou S."/>
            <person name="Gentzbittel L."/>
            <person name="Childs K.L."/>
            <person name="Yandell M."/>
            <person name="Gundlach H."/>
            <person name="Mayer K.F."/>
            <person name="Schwartz D.C."/>
            <person name="Town C.D."/>
        </authorList>
    </citation>
    <scope>GENOME REANNOTATION</scope>
    <source>
        <strain evidence="3 4">cv. Jemalong A17</strain>
    </source>
</reference>
<organism evidence="2 4">
    <name type="scientific">Medicago truncatula</name>
    <name type="common">Barrel medic</name>
    <name type="synonym">Medicago tribuloides</name>
    <dbReference type="NCBI Taxonomy" id="3880"/>
    <lineage>
        <taxon>Eukaryota</taxon>
        <taxon>Viridiplantae</taxon>
        <taxon>Streptophyta</taxon>
        <taxon>Embryophyta</taxon>
        <taxon>Tracheophyta</taxon>
        <taxon>Spermatophyta</taxon>
        <taxon>Magnoliopsida</taxon>
        <taxon>eudicotyledons</taxon>
        <taxon>Gunneridae</taxon>
        <taxon>Pentapetalae</taxon>
        <taxon>rosids</taxon>
        <taxon>fabids</taxon>
        <taxon>Fabales</taxon>
        <taxon>Fabaceae</taxon>
        <taxon>Papilionoideae</taxon>
        <taxon>50 kb inversion clade</taxon>
        <taxon>NPAAA clade</taxon>
        <taxon>Hologalegina</taxon>
        <taxon>IRL clade</taxon>
        <taxon>Trifolieae</taxon>
        <taxon>Medicago</taxon>
    </lineage>
</organism>
<dbReference type="HOGENOM" id="CLU_027176_0_1_1"/>
<keyword evidence="4" id="KW-1185">Reference proteome</keyword>
<dbReference type="SUPFAM" id="SSF81383">
    <property type="entry name" value="F-box domain"/>
    <property type="match status" value="1"/>
</dbReference>
<dbReference type="NCBIfam" id="TIGR01640">
    <property type="entry name" value="F_box_assoc_1"/>
    <property type="match status" value="1"/>
</dbReference>
<dbReference type="Pfam" id="PF07734">
    <property type="entry name" value="FBA_1"/>
    <property type="match status" value="1"/>
</dbReference>
<name>G7KS39_MEDTR</name>
<reference evidence="2 4" key="1">
    <citation type="journal article" date="2011" name="Nature">
        <title>The Medicago genome provides insight into the evolution of rhizobial symbioses.</title>
        <authorList>
            <person name="Young N.D."/>
            <person name="Debelle F."/>
            <person name="Oldroyd G.E."/>
            <person name="Geurts R."/>
            <person name="Cannon S.B."/>
            <person name="Udvardi M.K."/>
            <person name="Benedito V.A."/>
            <person name="Mayer K.F."/>
            <person name="Gouzy J."/>
            <person name="Schoof H."/>
            <person name="Van de Peer Y."/>
            <person name="Proost S."/>
            <person name="Cook D.R."/>
            <person name="Meyers B.C."/>
            <person name="Spannagl M."/>
            <person name="Cheung F."/>
            <person name="De Mita S."/>
            <person name="Krishnakumar V."/>
            <person name="Gundlach H."/>
            <person name="Zhou S."/>
            <person name="Mudge J."/>
            <person name="Bharti A.K."/>
            <person name="Murray J.D."/>
            <person name="Naoumkina M.A."/>
            <person name="Rosen B."/>
            <person name="Silverstein K.A."/>
            <person name="Tang H."/>
            <person name="Rombauts S."/>
            <person name="Zhao P.X."/>
            <person name="Zhou P."/>
            <person name="Barbe V."/>
            <person name="Bardou P."/>
            <person name="Bechner M."/>
            <person name="Bellec A."/>
            <person name="Berger A."/>
            <person name="Berges H."/>
            <person name="Bidwell S."/>
            <person name="Bisseling T."/>
            <person name="Choisne N."/>
            <person name="Couloux A."/>
            <person name="Denny R."/>
            <person name="Deshpande S."/>
            <person name="Dai X."/>
            <person name="Doyle J.J."/>
            <person name="Dudez A.M."/>
            <person name="Farmer A.D."/>
            <person name="Fouteau S."/>
            <person name="Franken C."/>
            <person name="Gibelin C."/>
            <person name="Gish J."/>
            <person name="Goldstein S."/>
            <person name="Gonzalez A.J."/>
            <person name="Green P.J."/>
            <person name="Hallab A."/>
            <person name="Hartog M."/>
            <person name="Hua A."/>
            <person name="Humphray S.J."/>
            <person name="Jeong D.H."/>
            <person name="Jing Y."/>
            <person name="Jocker A."/>
            <person name="Kenton S.M."/>
            <person name="Kim D.J."/>
            <person name="Klee K."/>
            <person name="Lai H."/>
            <person name="Lang C."/>
            <person name="Lin S."/>
            <person name="Macmil S.L."/>
            <person name="Magdelenat G."/>
            <person name="Matthews L."/>
            <person name="McCorrison J."/>
            <person name="Monaghan E.L."/>
            <person name="Mun J.H."/>
            <person name="Najar F.Z."/>
            <person name="Nicholson C."/>
            <person name="Noirot C."/>
            <person name="O'Bleness M."/>
            <person name="Paule C.R."/>
            <person name="Poulain J."/>
            <person name="Prion F."/>
            <person name="Qin B."/>
            <person name="Qu C."/>
            <person name="Retzel E.F."/>
            <person name="Riddle C."/>
            <person name="Sallet E."/>
            <person name="Samain S."/>
            <person name="Samson N."/>
            <person name="Sanders I."/>
            <person name="Saurat O."/>
            <person name="Scarpelli C."/>
            <person name="Schiex T."/>
            <person name="Segurens B."/>
            <person name="Severin A.J."/>
            <person name="Sherrier D.J."/>
            <person name="Shi R."/>
            <person name="Sims S."/>
            <person name="Singer S.R."/>
            <person name="Sinharoy S."/>
            <person name="Sterck L."/>
            <person name="Viollet A."/>
            <person name="Wang B.B."/>
            <person name="Wang K."/>
            <person name="Wang M."/>
            <person name="Wang X."/>
            <person name="Warfsmann J."/>
            <person name="Weissenbach J."/>
            <person name="White D.D."/>
            <person name="White J.D."/>
            <person name="Wiley G.B."/>
            <person name="Wincker P."/>
            <person name="Xing Y."/>
            <person name="Yang L."/>
            <person name="Yao Z."/>
            <person name="Ying F."/>
            <person name="Zhai J."/>
            <person name="Zhou L."/>
            <person name="Zuber A."/>
            <person name="Denarie J."/>
            <person name="Dixon R.A."/>
            <person name="May G.D."/>
            <person name="Schwartz D.C."/>
            <person name="Rogers J."/>
            <person name="Quetier F."/>
            <person name="Town C.D."/>
            <person name="Roe B.A."/>
        </authorList>
    </citation>
    <scope>NUCLEOTIDE SEQUENCE [LARGE SCALE GENOMIC DNA]</scope>
    <source>
        <strain evidence="2">A17</strain>
        <strain evidence="3 4">cv. Jemalong A17</strain>
    </source>
</reference>
<evidence type="ECO:0000313" key="4">
    <source>
        <dbReference type="Proteomes" id="UP000002051"/>
    </source>
</evidence>
<protein>
    <submittedName>
        <fullName evidence="2">F-box protein interaction domain protein</fullName>
    </submittedName>
</protein>
<dbReference type="Proteomes" id="UP000002051">
    <property type="component" value="Unassembled WGS sequence"/>
</dbReference>
<dbReference type="InterPro" id="IPR017451">
    <property type="entry name" value="F-box-assoc_interact_dom"/>
</dbReference>
<accession>G7KS39</accession>
<dbReference type="CDD" id="cd22157">
    <property type="entry name" value="F-box_AtFBW1-like"/>
    <property type="match status" value="1"/>
</dbReference>
<dbReference type="InterPro" id="IPR001810">
    <property type="entry name" value="F-box_dom"/>
</dbReference>
<dbReference type="STRING" id="3880.G7KS39"/>
<dbReference type="SMART" id="SM00256">
    <property type="entry name" value="FBOX"/>
    <property type="match status" value="1"/>
</dbReference>
<dbReference type="Pfam" id="PF00646">
    <property type="entry name" value="F-box"/>
    <property type="match status" value="1"/>
</dbReference>
<dbReference type="PaxDb" id="3880-AES78652"/>
<feature type="domain" description="F-box" evidence="1">
    <location>
        <begin position="17"/>
        <end position="62"/>
    </location>
</feature>
<dbReference type="InterPro" id="IPR006527">
    <property type="entry name" value="F-box-assoc_dom_typ1"/>
</dbReference>
<dbReference type="InterPro" id="IPR050796">
    <property type="entry name" value="SCF_F-box_component"/>
</dbReference>
<evidence type="ECO:0000259" key="1">
    <source>
        <dbReference type="PROSITE" id="PS50181"/>
    </source>
</evidence>
<evidence type="ECO:0000313" key="2">
    <source>
        <dbReference type="EMBL" id="AES78652.1"/>
    </source>
</evidence>
<dbReference type="PANTHER" id="PTHR31672:SF13">
    <property type="entry name" value="F-BOX PROTEIN CPR30-LIKE"/>
    <property type="match status" value="1"/>
</dbReference>
<evidence type="ECO:0000313" key="3">
    <source>
        <dbReference type="EnsemblPlants" id="AES78652"/>
    </source>
</evidence>
<dbReference type="Gene3D" id="1.20.1280.50">
    <property type="match status" value="1"/>
</dbReference>
<dbReference type="InterPro" id="IPR036047">
    <property type="entry name" value="F-box-like_dom_sf"/>
</dbReference>
<sequence length="334" mass="38868">MKNEPPKSRRRSRHSNPSHSAILPDDLIFEILSWLTVKPLMKLKCVSKSWNTLICDSNFAKIQLKSTFIDLFIPFSVGDLLENPSFTPPEDPYYLLIDKDCRHVVGSCNGLVCLLGYSPAEMWFRFWNPATRKISDKLGFFRDDTYGLKYWTFTMGYDNSSDVYKVVALQYCSHLTTRVRVLTFGNNIWRNIQCFPARVLHFSYDNREFGGVHLNCTVNWLAVITDDGNHGKYVIISLDLATETHTQLRPPPSTPNRSVQDVHYRNFKMNFKPGFSCFNLYENDGTLVFAHDDLKNRAIFYNWRNNRVAKTRSVHKEIRWFSINNYVESLVSIC</sequence>
<dbReference type="AlphaFoldDB" id="G7KS39"/>